<keyword evidence="6" id="KW-0012">Acyltransferase</keyword>
<dbReference type="InterPro" id="IPR015421">
    <property type="entry name" value="PyrdxlP-dep_Trfase_major"/>
</dbReference>
<feature type="region of interest" description="Disordered" evidence="4">
    <location>
        <begin position="37"/>
        <end position="60"/>
    </location>
</feature>
<dbReference type="eggNOG" id="COG0156">
    <property type="taxonomic scope" value="Bacteria"/>
</dbReference>
<dbReference type="GO" id="GO:0008710">
    <property type="term" value="F:8-amino-7-oxononanoate synthase activity"/>
    <property type="evidence" value="ECO:0007669"/>
    <property type="project" value="UniProtKB-EC"/>
</dbReference>
<evidence type="ECO:0000256" key="2">
    <source>
        <dbReference type="ARBA" id="ARBA00022679"/>
    </source>
</evidence>
<dbReference type="InterPro" id="IPR004839">
    <property type="entry name" value="Aminotransferase_I/II_large"/>
</dbReference>
<keyword evidence="2 6" id="KW-0808">Transferase</keyword>
<comment type="cofactor">
    <cofactor evidence="1">
        <name>pyridoxal 5'-phosphate</name>
        <dbReference type="ChEBI" id="CHEBI:597326"/>
    </cofactor>
</comment>
<feature type="compositionally biased region" description="Low complexity" evidence="4">
    <location>
        <begin position="45"/>
        <end position="56"/>
    </location>
</feature>
<protein>
    <submittedName>
        <fullName evidence="6">Putative 8-amino-7-oxononanoate synthase/2-amino-3-ketobutyrate coenzyme A ligase</fullName>
        <ecNumber evidence="6">2.3.1.47</ecNumber>
    </submittedName>
</protein>
<dbReference type="EC" id="2.3.1.47" evidence="6"/>
<dbReference type="AlphaFoldDB" id="H6SJ10"/>
<dbReference type="Gene3D" id="3.40.640.10">
    <property type="entry name" value="Type I PLP-dependent aspartate aminotransferase-like (Major domain)"/>
    <property type="match status" value="1"/>
</dbReference>
<organism evidence="6 7">
    <name type="scientific">Pararhodospirillum photometricum DSM 122</name>
    <dbReference type="NCBI Taxonomy" id="1150469"/>
    <lineage>
        <taxon>Bacteria</taxon>
        <taxon>Pseudomonadati</taxon>
        <taxon>Pseudomonadota</taxon>
        <taxon>Alphaproteobacteria</taxon>
        <taxon>Rhodospirillales</taxon>
        <taxon>Rhodospirillaceae</taxon>
        <taxon>Pararhodospirillum</taxon>
    </lineage>
</organism>
<dbReference type="InterPro" id="IPR015422">
    <property type="entry name" value="PyrdxlP-dep_Trfase_small"/>
</dbReference>
<proteinExistence type="predicted"/>
<evidence type="ECO:0000259" key="5">
    <source>
        <dbReference type="Pfam" id="PF00155"/>
    </source>
</evidence>
<evidence type="ECO:0000256" key="3">
    <source>
        <dbReference type="ARBA" id="ARBA00022898"/>
    </source>
</evidence>
<name>H6SJ10_PARPM</name>
<dbReference type="HOGENOM" id="CLU_701845_0_0_5"/>
<dbReference type="Pfam" id="PF00155">
    <property type="entry name" value="Aminotran_1_2"/>
    <property type="match status" value="1"/>
</dbReference>
<keyword evidence="3" id="KW-0663">Pyridoxal phosphate</keyword>
<dbReference type="KEGG" id="rpm:RSPPHO_01349"/>
<evidence type="ECO:0000313" key="7">
    <source>
        <dbReference type="Proteomes" id="UP000033220"/>
    </source>
</evidence>
<sequence>MPQYYLLSGPHRCPTLPPASPATKPISTNWRAGAGAGPCCRPRASTSRPTITSPWPTTRPWPKPPTTLWRAACRLGPVARACCAATTRNTKPWRPKPPAFFGAERVLYFNSGYTANLAVLSTLPRRGDLIVYDTLIHASAHAGIKAGRAHALAVPHNDANAIATTLERWRQAGGRGVPWIVVESLYSMDGDPAPLADLALIAQRHDAFLVIDEAHATGVLGPQGRGLAAALEGQDNVIVVHTCGKALGTTGALVGAPAVLCDTLVAQARPFLYATAPSPLQAALVRAALALVAQDDGRRARLADMVAQANQQLGAKTGRPGSGSHILPVIVGDNARAVALANRLQARGFDVRAIRPPTVPLGTARLRLSLTLHADEAAVAALTTALAEELACP</sequence>
<accession>H6SJ10</accession>
<gene>
    <name evidence="6" type="ORF">RSPPHO_01349</name>
</gene>
<dbReference type="GO" id="GO:0030170">
    <property type="term" value="F:pyridoxal phosphate binding"/>
    <property type="evidence" value="ECO:0007669"/>
    <property type="project" value="InterPro"/>
</dbReference>
<dbReference type="InterPro" id="IPR015424">
    <property type="entry name" value="PyrdxlP-dep_Trfase"/>
</dbReference>
<reference evidence="6 7" key="1">
    <citation type="submission" date="2012-02" db="EMBL/GenBank/DDBJ databases">
        <title>Shotgun genome sequence of Phaeospirillum photometricum DSM 122.</title>
        <authorList>
            <person name="Duquesne K."/>
            <person name="Sturgis J."/>
        </authorList>
    </citation>
    <scope>NUCLEOTIDE SEQUENCE [LARGE SCALE GENOMIC DNA]</scope>
    <source>
        <strain evidence="7">DSM122</strain>
    </source>
</reference>
<dbReference type="InterPro" id="IPR050087">
    <property type="entry name" value="AON_synthase_class-II"/>
</dbReference>
<evidence type="ECO:0000256" key="4">
    <source>
        <dbReference type="SAM" id="MobiDB-lite"/>
    </source>
</evidence>
<dbReference type="PANTHER" id="PTHR13693:SF100">
    <property type="entry name" value="8-AMINO-7-OXONONANOATE SYNTHASE"/>
    <property type="match status" value="1"/>
</dbReference>
<evidence type="ECO:0000313" key="6">
    <source>
        <dbReference type="EMBL" id="CCG07975.1"/>
    </source>
</evidence>
<dbReference type="PATRIC" id="fig|1150469.3.peg.1524"/>
<dbReference type="GO" id="GO:0009102">
    <property type="term" value="P:biotin biosynthetic process"/>
    <property type="evidence" value="ECO:0007669"/>
    <property type="project" value="TreeGrafter"/>
</dbReference>
<keyword evidence="7" id="KW-1185">Reference proteome</keyword>
<dbReference type="STRING" id="1150469.RSPPHO_01349"/>
<dbReference type="GO" id="GO:0016874">
    <property type="term" value="F:ligase activity"/>
    <property type="evidence" value="ECO:0007669"/>
    <property type="project" value="UniProtKB-KW"/>
</dbReference>
<dbReference type="Gene3D" id="3.90.1150.10">
    <property type="entry name" value="Aspartate Aminotransferase, domain 1"/>
    <property type="match status" value="1"/>
</dbReference>
<evidence type="ECO:0000256" key="1">
    <source>
        <dbReference type="ARBA" id="ARBA00001933"/>
    </source>
</evidence>
<dbReference type="PANTHER" id="PTHR13693">
    <property type="entry name" value="CLASS II AMINOTRANSFERASE/8-AMINO-7-OXONONANOATE SYNTHASE"/>
    <property type="match status" value="1"/>
</dbReference>
<dbReference type="SUPFAM" id="SSF53383">
    <property type="entry name" value="PLP-dependent transferases"/>
    <property type="match status" value="1"/>
</dbReference>
<keyword evidence="6" id="KW-0436">Ligase</keyword>
<dbReference type="EMBL" id="HE663493">
    <property type="protein sequence ID" value="CCG07975.1"/>
    <property type="molecule type" value="Genomic_DNA"/>
</dbReference>
<feature type="domain" description="Aminotransferase class I/classII large" evidence="5">
    <location>
        <begin position="103"/>
        <end position="377"/>
    </location>
</feature>
<dbReference type="Proteomes" id="UP000033220">
    <property type="component" value="Chromosome DSM 122"/>
</dbReference>